<feature type="compositionally biased region" description="Polar residues" evidence="1">
    <location>
        <begin position="42"/>
        <end position="56"/>
    </location>
</feature>
<dbReference type="PANTHER" id="PTHR33868:SF2">
    <property type="entry name" value="EXPRESSED PROTEIN"/>
    <property type="match status" value="1"/>
</dbReference>
<feature type="transmembrane region" description="Helical" evidence="2">
    <location>
        <begin position="453"/>
        <end position="478"/>
    </location>
</feature>
<dbReference type="Proteomes" id="UP000235220">
    <property type="component" value="Chromosome 7"/>
</dbReference>
<keyword evidence="2" id="KW-1133">Transmembrane helix</keyword>
<keyword evidence="2" id="KW-0812">Transmembrane</keyword>
<feature type="compositionally biased region" description="Polar residues" evidence="1">
    <location>
        <begin position="309"/>
        <end position="320"/>
    </location>
</feature>
<name>A0A2I4EG65_JUGRE</name>
<protein>
    <submittedName>
        <fullName evidence="4">Uncharacterized protein LOC108989281 isoform X1</fullName>
    </submittedName>
</protein>
<evidence type="ECO:0000313" key="4">
    <source>
        <dbReference type="RefSeq" id="XP_018818381.1"/>
    </source>
</evidence>
<organism evidence="3 4">
    <name type="scientific">Juglans regia</name>
    <name type="common">English walnut</name>
    <dbReference type="NCBI Taxonomy" id="51240"/>
    <lineage>
        <taxon>Eukaryota</taxon>
        <taxon>Viridiplantae</taxon>
        <taxon>Streptophyta</taxon>
        <taxon>Embryophyta</taxon>
        <taxon>Tracheophyta</taxon>
        <taxon>Spermatophyta</taxon>
        <taxon>Magnoliopsida</taxon>
        <taxon>eudicotyledons</taxon>
        <taxon>Gunneridae</taxon>
        <taxon>Pentapetalae</taxon>
        <taxon>rosids</taxon>
        <taxon>fabids</taxon>
        <taxon>Fagales</taxon>
        <taxon>Juglandaceae</taxon>
        <taxon>Juglans</taxon>
    </lineage>
</organism>
<feature type="region of interest" description="Disordered" evidence="1">
    <location>
        <begin position="284"/>
        <end position="320"/>
    </location>
</feature>
<gene>
    <name evidence="4" type="primary">LOC108989281</name>
</gene>
<evidence type="ECO:0000256" key="1">
    <source>
        <dbReference type="SAM" id="MobiDB-lite"/>
    </source>
</evidence>
<dbReference type="AlphaFoldDB" id="A0A2I4EG65"/>
<keyword evidence="2" id="KW-0472">Membrane</keyword>
<dbReference type="PANTHER" id="PTHR33868">
    <property type="entry name" value="EXPRESSED PROTEIN"/>
    <property type="match status" value="1"/>
</dbReference>
<dbReference type="GeneID" id="108989281"/>
<proteinExistence type="predicted"/>
<dbReference type="STRING" id="51240.A0A2I4EG65"/>
<evidence type="ECO:0000256" key="2">
    <source>
        <dbReference type="SAM" id="Phobius"/>
    </source>
</evidence>
<feature type="region of interest" description="Disordered" evidence="1">
    <location>
        <begin position="35"/>
        <end position="63"/>
    </location>
</feature>
<sequence>MAVAEARAAWQRAANRCFFQEDAKRAPKLACCQSSSSASKQVDTGPTNNTDGQSHPASIFMPKRNPSFSNLPPDTRCWLQLQPSNANQKGSTYEQSVALEAKVVTLGAGTVNSTAKLDEVHPQKGDIINDNDDKNCESSLDRQYVLPAVRMNKAVEARKEEVNASYCKNAEEYCELMEVRGRYEHLDMDPDGCPVSKQANECSLNPESPWIGDYKRGPWWQTTDKEELAFLVEKKSLNHIENCDLPPPQKIYVGKHPFFHSGCIDHDEALLSYSDLKARTGSISNRTHTQEGFPDSRKADGNEVASSEEGCSQYGSDKSNSYSTNYKDITKALQVSEGGPEKALLMEALCHSQTRAREAEKAAKQADAEKEQILKLFFRQASQLFAYKQWFQLLQLEIRYIQIKNTDQSISTLFPVVLPKMAYKGWKQRKNWQKATKRRRVQRGRSRHDIKRYAAVFALGMSLVGAGLLLGWTVGWMLPPL</sequence>
<evidence type="ECO:0000313" key="3">
    <source>
        <dbReference type="Proteomes" id="UP000235220"/>
    </source>
</evidence>
<accession>A0A2I4EG65</accession>
<dbReference type="RefSeq" id="XP_018818381.1">
    <property type="nucleotide sequence ID" value="XM_018962836.2"/>
</dbReference>
<dbReference type="FunCoup" id="A0A2I4EG65">
    <property type="interactions" value="1517"/>
</dbReference>
<dbReference type="Gramene" id="Jr07_08790_p1">
    <property type="protein sequence ID" value="cds.Jr07_08790_p1"/>
    <property type="gene ID" value="Jr07_08790"/>
</dbReference>
<dbReference type="KEGG" id="jre:108989281"/>
<reference evidence="4" key="1">
    <citation type="submission" date="2025-08" db="UniProtKB">
        <authorList>
            <consortium name="RefSeq"/>
        </authorList>
    </citation>
    <scope>IDENTIFICATION</scope>
    <source>
        <tissue evidence="4">Leaves</tissue>
    </source>
</reference>
<dbReference type="OrthoDB" id="1920951at2759"/>
<keyword evidence="3" id="KW-1185">Reference proteome</keyword>